<dbReference type="GO" id="GO:0005634">
    <property type="term" value="C:nucleus"/>
    <property type="evidence" value="ECO:0007669"/>
    <property type="project" value="UniProtKB-SubCell"/>
</dbReference>
<keyword evidence="5" id="KW-0479">Metal-binding</keyword>
<keyword evidence="6" id="KW-0378">Hydrolase</keyword>
<dbReference type="Proteomes" id="UP001160148">
    <property type="component" value="Unassembled WGS sequence"/>
</dbReference>
<dbReference type="PANTHER" id="PTHR22930:SF289">
    <property type="entry name" value="DDE TNP4 DOMAIN-CONTAINING PROTEIN-RELATED"/>
    <property type="match status" value="1"/>
</dbReference>
<feature type="domain" description="DDE Tnp4" evidence="8">
    <location>
        <begin position="160"/>
        <end position="311"/>
    </location>
</feature>
<reference evidence="9 10" key="1">
    <citation type="submission" date="2023-01" db="EMBL/GenBank/DDBJ databases">
        <authorList>
            <person name="Whitehead M."/>
        </authorList>
    </citation>
    <scope>NUCLEOTIDE SEQUENCE [LARGE SCALE GENOMIC DNA]</scope>
</reference>
<proteinExistence type="inferred from homology"/>
<evidence type="ECO:0000313" key="9">
    <source>
        <dbReference type="EMBL" id="CAI6365929.1"/>
    </source>
</evidence>
<comment type="cofactor">
    <cofactor evidence="1">
        <name>a divalent metal cation</name>
        <dbReference type="ChEBI" id="CHEBI:60240"/>
    </cofactor>
</comment>
<name>A0AAV0XBM5_9HEMI</name>
<evidence type="ECO:0000256" key="7">
    <source>
        <dbReference type="ARBA" id="ARBA00023242"/>
    </source>
</evidence>
<gene>
    <name evidence="9" type="ORF">MEUPH1_LOCUS20574</name>
</gene>
<dbReference type="InterPro" id="IPR027806">
    <property type="entry name" value="HARBI1_dom"/>
</dbReference>
<evidence type="ECO:0000256" key="3">
    <source>
        <dbReference type="ARBA" id="ARBA00006958"/>
    </source>
</evidence>
<dbReference type="InterPro" id="IPR045249">
    <property type="entry name" value="HARBI1-like"/>
</dbReference>
<dbReference type="GO" id="GO:0046872">
    <property type="term" value="F:metal ion binding"/>
    <property type="evidence" value="ECO:0007669"/>
    <property type="project" value="UniProtKB-KW"/>
</dbReference>
<dbReference type="GO" id="GO:0016787">
    <property type="term" value="F:hydrolase activity"/>
    <property type="evidence" value="ECO:0007669"/>
    <property type="project" value="UniProtKB-KW"/>
</dbReference>
<keyword evidence="7" id="KW-0539">Nucleus</keyword>
<keyword evidence="10" id="KW-1185">Reference proteome</keyword>
<evidence type="ECO:0000256" key="1">
    <source>
        <dbReference type="ARBA" id="ARBA00001968"/>
    </source>
</evidence>
<dbReference type="PANTHER" id="PTHR22930">
    <property type="match status" value="1"/>
</dbReference>
<dbReference type="EMBL" id="CARXXK010000004">
    <property type="protein sequence ID" value="CAI6365929.1"/>
    <property type="molecule type" value="Genomic_DNA"/>
</dbReference>
<keyword evidence="4" id="KW-0540">Nuclease</keyword>
<dbReference type="AlphaFoldDB" id="A0AAV0XBM5"/>
<evidence type="ECO:0000256" key="4">
    <source>
        <dbReference type="ARBA" id="ARBA00022722"/>
    </source>
</evidence>
<comment type="subcellular location">
    <subcellularLocation>
        <location evidence="2">Nucleus</location>
    </subcellularLocation>
</comment>
<accession>A0AAV0XBM5</accession>
<evidence type="ECO:0000256" key="2">
    <source>
        <dbReference type="ARBA" id="ARBA00004123"/>
    </source>
</evidence>
<evidence type="ECO:0000256" key="5">
    <source>
        <dbReference type="ARBA" id="ARBA00022723"/>
    </source>
</evidence>
<organism evidence="9 10">
    <name type="scientific">Macrosiphum euphorbiae</name>
    <name type="common">potato aphid</name>
    <dbReference type="NCBI Taxonomy" id="13131"/>
    <lineage>
        <taxon>Eukaryota</taxon>
        <taxon>Metazoa</taxon>
        <taxon>Ecdysozoa</taxon>
        <taxon>Arthropoda</taxon>
        <taxon>Hexapoda</taxon>
        <taxon>Insecta</taxon>
        <taxon>Pterygota</taxon>
        <taxon>Neoptera</taxon>
        <taxon>Paraneoptera</taxon>
        <taxon>Hemiptera</taxon>
        <taxon>Sternorrhyncha</taxon>
        <taxon>Aphidomorpha</taxon>
        <taxon>Aphidoidea</taxon>
        <taxon>Aphididae</taxon>
        <taxon>Macrosiphini</taxon>
        <taxon>Macrosiphum</taxon>
    </lineage>
</organism>
<dbReference type="Pfam" id="PF13359">
    <property type="entry name" value="DDE_Tnp_4"/>
    <property type="match status" value="1"/>
</dbReference>
<sequence>MSRAHKRAFALVLEEEYDDFDDIFVNRRPRFIKERTNDFENLDELDFVTRYRLSKKSVLHVLERIEDQLEYNSNRNNGVSPINQLLCTLRFYATGCFQGTAGDLCGVSAATVNRIVHKGSRAIASLWRDYILFPETDEEIKRTQRMFYQKAKFPRVIGAIDCTHIKFWQSPGGEVPESYRNRKGYFSLNVQVICNSNLEITDIVARYPGCTHDARIWRQCQRRARFERGEYGDAVLVGDSGYGCRRYMMTPLDQCHTEAEHLYNESQIRTRNPVERTFGVWKRRFPVLALGLRVQLINILPIITATAVLHNIARRAGEDIPINSEVNLPSPWEEILAQDDIPVPLQRDLPHRRITQDNRERQTLVDVYFERMVRL</sequence>
<evidence type="ECO:0000256" key="6">
    <source>
        <dbReference type="ARBA" id="ARBA00022801"/>
    </source>
</evidence>
<comment type="caution">
    <text evidence="9">The sequence shown here is derived from an EMBL/GenBank/DDBJ whole genome shotgun (WGS) entry which is preliminary data.</text>
</comment>
<evidence type="ECO:0000313" key="10">
    <source>
        <dbReference type="Proteomes" id="UP001160148"/>
    </source>
</evidence>
<dbReference type="GO" id="GO:0004518">
    <property type="term" value="F:nuclease activity"/>
    <property type="evidence" value="ECO:0007669"/>
    <property type="project" value="UniProtKB-KW"/>
</dbReference>
<comment type="similarity">
    <text evidence="3">Belongs to the HARBI1 family.</text>
</comment>
<evidence type="ECO:0000259" key="8">
    <source>
        <dbReference type="Pfam" id="PF13359"/>
    </source>
</evidence>
<protein>
    <recommendedName>
        <fullName evidence="8">DDE Tnp4 domain-containing protein</fullName>
    </recommendedName>
</protein>